<comment type="caution">
    <text evidence="1">The sequence shown here is derived from an EMBL/GenBank/DDBJ whole genome shotgun (WGS) entry which is preliminary data.</text>
</comment>
<gene>
    <name evidence="1" type="ORF">OWV82_010697</name>
</gene>
<organism evidence="1 2">
    <name type="scientific">Melia azedarach</name>
    <name type="common">Chinaberry tree</name>
    <dbReference type="NCBI Taxonomy" id="155640"/>
    <lineage>
        <taxon>Eukaryota</taxon>
        <taxon>Viridiplantae</taxon>
        <taxon>Streptophyta</taxon>
        <taxon>Embryophyta</taxon>
        <taxon>Tracheophyta</taxon>
        <taxon>Spermatophyta</taxon>
        <taxon>Magnoliopsida</taxon>
        <taxon>eudicotyledons</taxon>
        <taxon>Gunneridae</taxon>
        <taxon>Pentapetalae</taxon>
        <taxon>rosids</taxon>
        <taxon>malvids</taxon>
        <taxon>Sapindales</taxon>
        <taxon>Meliaceae</taxon>
        <taxon>Melia</taxon>
    </lineage>
</organism>
<proteinExistence type="predicted"/>
<dbReference type="EMBL" id="CM051398">
    <property type="protein sequence ID" value="KAJ4719079.1"/>
    <property type="molecule type" value="Genomic_DNA"/>
</dbReference>
<protein>
    <submittedName>
        <fullName evidence="1">Disease resistance protein</fullName>
    </submittedName>
</protein>
<sequence>MAEAIVCAIMEQLVLILRQQTEEGIRLIVGADREVQNLNSNFLAIQAVLEDAESKQVKEKAVRDWLEKLKDVSYDIDDVLDEWNSAIQQLRIKEVENASKPLRKVCSAGSYFLSCCSRNVFRYDIAVKIKNLNRSLDVVSMEKDRFQFSPTDGTQKLERQITTSMVEISEVYGRDHDKNEVVNLLLAESSPGPTIPIISMVGMGGIGKTTLARLAFNDNKVKAYFHKKIWVCVSEPFNELRIAKAILESFMNVAPNLVELEPVLQNIRQYVERKKFLLIFDDVWTENPDDWVQIKNSLMCGFPGSKILVTTRKDNVANVIGTTHMIRIGTLPEKDCWSLFNQLAFFGRTVKECEELKHIGAKIVKRCKGLPLAIKTLGSLLRFKRETKEWQSILDSKMWEVEEVEKGLFPPLLLSYYDLPSMLKKCFLYCAIFPKDYNIQKHELIFLWMAQDYLKINSGEDVEGVGEKYFEILAMRSFFQEFERYDVDGSIISCKMHDIVHDFAQFLTKDECFTIEVDDSRKSFSESYNKARHSMIIPKKETSFPISICTAKKLRSLVVEDGYHCTYDKDLCKIFDQLTCLRTLDLKDNLIKELPKGIEKLKHLRYLNLYRSKNIKELPETLCELYNLRILNVRYCDTLQKLPQGIGKLINLSHLHHDDTSISYMPKGVERLTCLQRLYDFVVSNDGHGNRTCKLGCLNNFNHLKSLGIKGLGNLVDVGDLRRAQLNKKKNLLHLFVYFDGMMNEDHDVVLQAAQPPSQLERLTIEKYRGMTFFPNWLMSLTKLRYVILDSFMNCQHLPPLGRLPSLESLHIENMQSIRRVGNEFLGIETDMGTSSSSSSSVIVFPELKSLEFGRMDKWEEWDYRITGEQDVKIMPCLRSLIFFKCPKLKSMPRHLLPLTMSNNCGFYQCPLLKEYVDNI</sequence>
<accession>A0ACC1Y5Y1</accession>
<evidence type="ECO:0000313" key="1">
    <source>
        <dbReference type="EMBL" id="KAJ4719079.1"/>
    </source>
</evidence>
<dbReference type="Proteomes" id="UP001164539">
    <property type="component" value="Chromosome 5"/>
</dbReference>
<keyword evidence="2" id="KW-1185">Reference proteome</keyword>
<reference evidence="1 2" key="1">
    <citation type="journal article" date="2023" name="Science">
        <title>Complex scaffold remodeling in plant triterpene biosynthesis.</title>
        <authorList>
            <person name="De La Pena R."/>
            <person name="Hodgson H."/>
            <person name="Liu J.C."/>
            <person name="Stephenson M.J."/>
            <person name="Martin A.C."/>
            <person name="Owen C."/>
            <person name="Harkess A."/>
            <person name="Leebens-Mack J."/>
            <person name="Jimenez L.E."/>
            <person name="Osbourn A."/>
            <person name="Sattely E.S."/>
        </authorList>
    </citation>
    <scope>NUCLEOTIDE SEQUENCE [LARGE SCALE GENOMIC DNA]</scope>
    <source>
        <strain evidence="2">cv. JPN11</strain>
        <tissue evidence="1">Leaf</tissue>
    </source>
</reference>
<evidence type="ECO:0000313" key="2">
    <source>
        <dbReference type="Proteomes" id="UP001164539"/>
    </source>
</evidence>
<name>A0ACC1Y5Y1_MELAZ</name>